<organism evidence="11 12">
    <name type="scientific">Prorocentrum cordatum</name>
    <dbReference type="NCBI Taxonomy" id="2364126"/>
    <lineage>
        <taxon>Eukaryota</taxon>
        <taxon>Sar</taxon>
        <taxon>Alveolata</taxon>
        <taxon>Dinophyceae</taxon>
        <taxon>Prorocentrales</taxon>
        <taxon>Prorocentraceae</taxon>
        <taxon>Prorocentrum</taxon>
    </lineage>
</organism>
<keyword evidence="6" id="KW-0406">Ion transport</keyword>
<keyword evidence="12" id="KW-1185">Reference proteome</keyword>
<evidence type="ECO:0000256" key="10">
    <source>
        <dbReference type="SAM" id="Phobius"/>
    </source>
</evidence>
<feature type="transmembrane region" description="Helical" evidence="10">
    <location>
        <begin position="44"/>
        <end position="63"/>
    </location>
</feature>
<evidence type="ECO:0000256" key="8">
    <source>
        <dbReference type="ARBA" id="ARBA00023286"/>
    </source>
</evidence>
<accession>A0ABN9Y303</accession>
<evidence type="ECO:0000256" key="9">
    <source>
        <dbReference type="ARBA" id="ARBA00023303"/>
    </source>
</evidence>
<comment type="subcellular location">
    <subcellularLocation>
        <location evidence="1">Endomembrane system</location>
    </subcellularLocation>
</comment>
<gene>
    <name evidence="11" type="ORF">PCOR1329_LOCUS82052</name>
</gene>
<dbReference type="Gene3D" id="1.10.287.940">
    <property type="entry name" value="atp-gated p2x4 ion channel"/>
    <property type="match status" value="1"/>
</dbReference>
<protein>
    <recommendedName>
        <fullName evidence="13">Purinergic receptor</fullName>
    </recommendedName>
</protein>
<evidence type="ECO:0000256" key="7">
    <source>
        <dbReference type="ARBA" id="ARBA00023136"/>
    </source>
</evidence>
<dbReference type="Pfam" id="PF00864">
    <property type="entry name" value="P2X_receptor"/>
    <property type="match status" value="1"/>
</dbReference>
<reference evidence="11" key="1">
    <citation type="submission" date="2023-10" db="EMBL/GenBank/DDBJ databases">
        <authorList>
            <person name="Chen Y."/>
            <person name="Shah S."/>
            <person name="Dougan E. K."/>
            <person name="Thang M."/>
            <person name="Chan C."/>
        </authorList>
    </citation>
    <scope>NUCLEOTIDE SEQUENCE [LARGE SCALE GENOMIC DNA]</scope>
</reference>
<dbReference type="Proteomes" id="UP001189429">
    <property type="component" value="Unassembled WGS sequence"/>
</dbReference>
<dbReference type="PANTHER" id="PTHR10125:SF31">
    <property type="entry name" value="P2X RECEPTOR E"/>
    <property type="match status" value="1"/>
</dbReference>
<evidence type="ECO:0008006" key="13">
    <source>
        <dbReference type="Google" id="ProtNLM"/>
    </source>
</evidence>
<evidence type="ECO:0000313" key="12">
    <source>
        <dbReference type="Proteomes" id="UP001189429"/>
    </source>
</evidence>
<keyword evidence="3" id="KW-0813">Transport</keyword>
<keyword evidence="5 10" id="KW-1133">Transmembrane helix</keyword>
<keyword evidence="9" id="KW-0407">Ion channel</keyword>
<feature type="transmembrane region" description="Helical" evidence="10">
    <location>
        <begin position="444"/>
        <end position="469"/>
    </location>
</feature>
<comment type="similarity">
    <text evidence="2">Belongs to the P2X receptor family.</text>
</comment>
<sequence length="491" mass="54148">MGEALRKCVACDWLGDSIFGVDVDRVFAYPTPKVVSIQDRTLGIVKYSLMLLIFCYVAVYQMAYMGEHFEMSAVEGISRQQWKHPTKNGCNPSHVDCVADFTPVTALPYCRQHSGGNTTSANTSCRYFDAYGLPVSMPKGVLMPTYIETYKQRVECPPGAEDCEMTYRYVNDEGQLENGTGKAVPISAAYVADVEDFTLLIDHSFRTVNGKMASQASHMEGSYRACRATSGTASWISGGALGVASQARHTECTTQPLPCVHPGCRRARGSFFALPRRIGTPHVSVVQSSLRHREQSVRPTQSLALDADSEQTMTDTATLAATSALLEPVAFSIEAGDVFSLRTLLAMAGETLDDADVQGEPLRRRGGALVVGIEYHNLRRWSLFSTQDPPEYTVSATLSSTDKFKHRYAYGEDQNGRMLKSLYGVYVVVEQSGQLAFFDITHSLLILTTALGLLVLANTLTDFLALYILPRKDEYYKCKYEETDDFCPAKS</sequence>
<evidence type="ECO:0000256" key="4">
    <source>
        <dbReference type="ARBA" id="ARBA00022692"/>
    </source>
</evidence>
<keyword evidence="8" id="KW-1071">Ligand-gated ion channel</keyword>
<evidence type="ECO:0000256" key="5">
    <source>
        <dbReference type="ARBA" id="ARBA00022989"/>
    </source>
</evidence>
<evidence type="ECO:0000256" key="3">
    <source>
        <dbReference type="ARBA" id="ARBA00022448"/>
    </source>
</evidence>
<keyword evidence="4 10" id="KW-0812">Transmembrane</keyword>
<keyword evidence="7 10" id="KW-0472">Membrane</keyword>
<evidence type="ECO:0000256" key="1">
    <source>
        <dbReference type="ARBA" id="ARBA00004308"/>
    </source>
</evidence>
<comment type="caution">
    <text evidence="11">The sequence shown here is derived from an EMBL/GenBank/DDBJ whole genome shotgun (WGS) entry which is preliminary data.</text>
</comment>
<dbReference type="EMBL" id="CAUYUJ010021760">
    <property type="protein sequence ID" value="CAK0906872.1"/>
    <property type="molecule type" value="Genomic_DNA"/>
</dbReference>
<evidence type="ECO:0000313" key="11">
    <source>
        <dbReference type="EMBL" id="CAK0906872.1"/>
    </source>
</evidence>
<evidence type="ECO:0000256" key="2">
    <source>
        <dbReference type="ARBA" id="ARBA00009848"/>
    </source>
</evidence>
<name>A0ABN9Y303_9DINO</name>
<dbReference type="InterPro" id="IPR059116">
    <property type="entry name" value="P2X_receptor"/>
</dbReference>
<proteinExistence type="inferred from homology"/>
<evidence type="ECO:0000256" key="6">
    <source>
        <dbReference type="ARBA" id="ARBA00023065"/>
    </source>
</evidence>
<dbReference type="PANTHER" id="PTHR10125">
    <property type="entry name" value="P2X PURINOCEPTOR"/>
    <property type="match status" value="1"/>
</dbReference>